<sequence length="143" mass="15602">MRERWSRRRYGRNQDYGYRRGGGNSCLRDACLLEAGCCIGEAIDGSCLMLGLLSLPSMLFTMARAPRSAAAADGPLVGAIRRYQREVSAKRERPCCRFTPSCSHYAAEAITRHGAVRGGWLAARRLSRCRPGGARGLDPVPAA</sequence>
<dbReference type="EMBL" id="BAAARV010000086">
    <property type="protein sequence ID" value="GAA2380348.1"/>
    <property type="molecule type" value="Genomic_DNA"/>
</dbReference>
<dbReference type="SMART" id="SM01234">
    <property type="entry name" value="Haemolytic"/>
    <property type="match status" value="1"/>
</dbReference>
<evidence type="ECO:0000256" key="1">
    <source>
        <dbReference type="HAMAP-Rule" id="MF_00386"/>
    </source>
</evidence>
<gene>
    <name evidence="2" type="ORF">GCM10010170_087560</name>
</gene>
<dbReference type="Pfam" id="PF01809">
    <property type="entry name" value="YidD"/>
    <property type="match status" value="1"/>
</dbReference>
<comment type="caution">
    <text evidence="2">The sequence shown here is derived from an EMBL/GenBank/DDBJ whole genome shotgun (WGS) entry which is preliminary data.</text>
</comment>
<dbReference type="HAMAP" id="MF_00386">
    <property type="entry name" value="UPF0161_YidD"/>
    <property type="match status" value="1"/>
</dbReference>
<protein>
    <recommendedName>
        <fullName evidence="1">Putative membrane protein insertion efficiency factor</fullName>
    </recommendedName>
</protein>
<comment type="function">
    <text evidence="1">Could be involved in insertion of integral membrane proteins into the membrane.</text>
</comment>
<keyword evidence="3" id="KW-1185">Reference proteome</keyword>
<dbReference type="Proteomes" id="UP001501444">
    <property type="component" value="Unassembled WGS sequence"/>
</dbReference>
<evidence type="ECO:0000313" key="2">
    <source>
        <dbReference type="EMBL" id="GAA2380348.1"/>
    </source>
</evidence>
<name>A0ABN3HHC3_9ACTN</name>
<dbReference type="InterPro" id="IPR002696">
    <property type="entry name" value="Membr_insert_effic_factor_YidD"/>
</dbReference>
<keyword evidence="1" id="KW-1003">Cell membrane</keyword>
<comment type="similarity">
    <text evidence="1">Belongs to the UPF0161 family.</text>
</comment>
<dbReference type="PANTHER" id="PTHR33383:SF1">
    <property type="entry name" value="MEMBRANE PROTEIN INSERTION EFFICIENCY FACTOR-RELATED"/>
    <property type="match status" value="1"/>
</dbReference>
<dbReference type="PANTHER" id="PTHR33383">
    <property type="entry name" value="MEMBRANE PROTEIN INSERTION EFFICIENCY FACTOR-RELATED"/>
    <property type="match status" value="1"/>
</dbReference>
<dbReference type="NCBIfam" id="TIGR00278">
    <property type="entry name" value="membrane protein insertion efficiency factor YidD"/>
    <property type="match status" value="1"/>
</dbReference>
<dbReference type="RefSeq" id="WP_425553909.1">
    <property type="nucleotide sequence ID" value="NZ_BAAARV010000086.1"/>
</dbReference>
<organism evidence="2 3">
    <name type="scientific">Dactylosporangium salmoneum</name>
    <dbReference type="NCBI Taxonomy" id="53361"/>
    <lineage>
        <taxon>Bacteria</taxon>
        <taxon>Bacillati</taxon>
        <taxon>Actinomycetota</taxon>
        <taxon>Actinomycetes</taxon>
        <taxon>Micromonosporales</taxon>
        <taxon>Micromonosporaceae</taxon>
        <taxon>Dactylosporangium</taxon>
    </lineage>
</organism>
<comment type="subcellular location">
    <subcellularLocation>
        <location evidence="1">Cell membrane</location>
        <topology evidence="1">Peripheral membrane protein</topology>
        <orientation evidence="1">Cytoplasmic side</orientation>
    </subcellularLocation>
</comment>
<evidence type="ECO:0000313" key="3">
    <source>
        <dbReference type="Proteomes" id="UP001501444"/>
    </source>
</evidence>
<accession>A0ABN3HHC3</accession>
<proteinExistence type="inferred from homology"/>
<keyword evidence="1" id="KW-0472">Membrane</keyword>
<reference evidence="2 3" key="1">
    <citation type="journal article" date="2019" name="Int. J. Syst. Evol. Microbiol.">
        <title>The Global Catalogue of Microorganisms (GCM) 10K type strain sequencing project: providing services to taxonomists for standard genome sequencing and annotation.</title>
        <authorList>
            <consortium name="The Broad Institute Genomics Platform"/>
            <consortium name="The Broad Institute Genome Sequencing Center for Infectious Disease"/>
            <person name="Wu L."/>
            <person name="Ma J."/>
        </authorList>
    </citation>
    <scope>NUCLEOTIDE SEQUENCE [LARGE SCALE GENOMIC DNA]</scope>
    <source>
        <strain evidence="2 3">JCM 3272</strain>
    </source>
</reference>